<evidence type="ECO:0000313" key="1">
    <source>
        <dbReference type="EMBL" id="EKB47905.1"/>
    </source>
</evidence>
<dbReference type="InterPro" id="IPR010344">
    <property type="entry name" value="YbjH"/>
</dbReference>
<protein>
    <submittedName>
        <fullName evidence="1">Uncharacterized protein</fullName>
    </submittedName>
</protein>
<keyword evidence="2" id="KW-1185">Reference proteome</keyword>
<dbReference type="Proteomes" id="UP000004478">
    <property type="component" value="Unassembled WGS sequence"/>
</dbReference>
<dbReference type="EMBL" id="AMGM01000082">
    <property type="protein sequence ID" value="EKB47905.1"/>
    <property type="molecule type" value="Genomic_DNA"/>
</dbReference>
<reference evidence="1 2" key="1">
    <citation type="journal article" date="2012" name="J. Bacteriol.">
        <title>Draft Genome Sequence of Cecembia lonarensis Strain LW9T, Isolated from Lonar Lake, a Haloalkaline Lake in India.</title>
        <authorList>
            <person name="Shivaji S."/>
            <person name="Ara S."/>
            <person name="Singh A."/>
            <person name="Pinnaka A.K."/>
        </authorList>
    </citation>
    <scope>NUCLEOTIDE SEQUENCE [LARGE SCALE GENOMIC DNA]</scope>
    <source>
        <strain evidence="1 2">LW9</strain>
    </source>
</reference>
<organism evidence="1 2">
    <name type="scientific">Cecembia lonarensis (strain CCUG 58316 / KCTC 22772 / LW9)</name>
    <dbReference type="NCBI Taxonomy" id="1225176"/>
    <lineage>
        <taxon>Bacteria</taxon>
        <taxon>Pseudomonadati</taxon>
        <taxon>Bacteroidota</taxon>
        <taxon>Cytophagia</taxon>
        <taxon>Cytophagales</taxon>
        <taxon>Cyclobacteriaceae</taxon>
        <taxon>Cecembia</taxon>
    </lineage>
</organism>
<evidence type="ECO:0000313" key="2">
    <source>
        <dbReference type="Proteomes" id="UP000004478"/>
    </source>
</evidence>
<dbReference type="Pfam" id="PF06082">
    <property type="entry name" value="YjbH"/>
    <property type="match status" value="1"/>
</dbReference>
<accession>K1KUQ1</accession>
<name>K1KUQ1_CECL9</name>
<proteinExistence type="predicted"/>
<comment type="caution">
    <text evidence="1">The sequence shown here is derived from an EMBL/GenBank/DDBJ whole genome shotgun (WGS) entry which is preliminary data.</text>
</comment>
<sequence length="270" mass="30627">MNRNIVKIFINVAILFLLFNSHLGFGQVNVLGRPGHVMTPSADWTDENNFGLNVSYLPENHAINFFMGDYFREIIYGFRLGFTDFLELNFNITYLPDRDRIGIGDRHADVRLRILKENEKFPALVLILTPPGSAANFLSHNALVATKHFDVGIGDFSFTLGYSLPYMFEVSRGIGSNLLGDRSLALVSKKDLNIRYLNGLFSAFVWTPYSWLGIMGEYDGSALNGGLFLKYKELAVIQLNAYSFREIGGSFGLSFPLNFDMKELRKYEKR</sequence>
<gene>
    <name evidence="1" type="ORF">B879_03493</name>
</gene>
<dbReference type="AlphaFoldDB" id="K1KUQ1"/>